<evidence type="ECO:0000313" key="2">
    <source>
        <dbReference type="Proteomes" id="UP001271007"/>
    </source>
</evidence>
<accession>A0AAJ0G4B4</accession>
<protein>
    <submittedName>
        <fullName evidence="1">Uncharacterized protein</fullName>
    </submittedName>
</protein>
<evidence type="ECO:0000313" key="1">
    <source>
        <dbReference type="EMBL" id="KAK3046836.1"/>
    </source>
</evidence>
<gene>
    <name evidence="1" type="ORF">LTR09_011721</name>
</gene>
<name>A0AAJ0G4B4_9PEZI</name>
<proteinExistence type="predicted"/>
<comment type="caution">
    <text evidence="1">The sequence shown here is derived from an EMBL/GenBank/DDBJ whole genome shotgun (WGS) entry which is preliminary data.</text>
</comment>
<reference evidence="1" key="1">
    <citation type="submission" date="2023-04" db="EMBL/GenBank/DDBJ databases">
        <title>Black Yeasts Isolated from many extreme environments.</title>
        <authorList>
            <person name="Coleine C."/>
            <person name="Stajich J.E."/>
            <person name="Selbmann L."/>
        </authorList>
    </citation>
    <scope>NUCLEOTIDE SEQUENCE</scope>
    <source>
        <strain evidence="1">CCFEE 5312</strain>
    </source>
</reference>
<keyword evidence="2" id="KW-1185">Reference proteome</keyword>
<sequence length="102" mass="10856">MATTLSSTFNFEELEGASNYSAWATSAMYMLIDKDLWEVTEGSEGCSSAHSDGGGASARLAEDEKAGLEWSKKNNRARAAIVLSVKDGPKGYIQAESTTKGI</sequence>
<dbReference type="AlphaFoldDB" id="A0AAJ0G4B4"/>
<organism evidence="1 2">
    <name type="scientific">Extremus antarcticus</name>
    <dbReference type="NCBI Taxonomy" id="702011"/>
    <lineage>
        <taxon>Eukaryota</taxon>
        <taxon>Fungi</taxon>
        <taxon>Dikarya</taxon>
        <taxon>Ascomycota</taxon>
        <taxon>Pezizomycotina</taxon>
        <taxon>Dothideomycetes</taxon>
        <taxon>Dothideomycetidae</taxon>
        <taxon>Mycosphaerellales</taxon>
        <taxon>Extremaceae</taxon>
        <taxon>Extremus</taxon>
    </lineage>
</organism>
<dbReference type="Proteomes" id="UP001271007">
    <property type="component" value="Unassembled WGS sequence"/>
</dbReference>
<dbReference type="EMBL" id="JAWDJX010000078">
    <property type="protein sequence ID" value="KAK3046836.1"/>
    <property type="molecule type" value="Genomic_DNA"/>
</dbReference>